<feature type="non-terminal residue" evidence="1">
    <location>
        <position position="1"/>
    </location>
</feature>
<reference evidence="2" key="1">
    <citation type="submission" date="2022-10" db="EMBL/GenBank/DDBJ databases">
        <title>Genome assembly of Pristionchus species.</title>
        <authorList>
            <person name="Yoshida K."/>
            <person name="Sommer R.J."/>
        </authorList>
    </citation>
    <scope>NUCLEOTIDE SEQUENCE [LARGE SCALE GENOMIC DNA]</scope>
    <source>
        <strain evidence="2">RS5460</strain>
    </source>
</reference>
<dbReference type="AlphaFoldDB" id="A0AAN4ZN66"/>
<name>A0AAN4ZN66_9BILA</name>
<evidence type="ECO:0000313" key="2">
    <source>
        <dbReference type="Proteomes" id="UP001328107"/>
    </source>
</evidence>
<accession>A0AAN4ZN66</accession>
<proteinExistence type="predicted"/>
<protein>
    <submittedName>
        <fullName evidence="1">Uncharacterized protein</fullName>
    </submittedName>
</protein>
<sequence>VHLTRRLAEYEGSSLAGQAMAAAATVPIKPVIHAIAPITIDDAQKQLRDALKKCCDVGMKRLRKKKTRHDCEVCGMKT</sequence>
<keyword evidence="2" id="KW-1185">Reference proteome</keyword>
<dbReference type="Proteomes" id="UP001328107">
    <property type="component" value="Unassembled WGS sequence"/>
</dbReference>
<dbReference type="EMBL" id="BTRK01000003">
    <property type="protein sequence ID" value="GMR44333.1"/>
    <property type="molecule type" value="Genomic_DNA"/>
</dbReference>
<feature type="non-terminal residue" evidence="1">
    <location>
        <position position="78"/>
    </location>
</feature>
<organism evidence="1 2">
    <name type="scientific">Pristionchus mayeri</name>
    <dbReference type="NCBI Taxonomy" id="1317129"/>
    <lineage>
        <taxon>Eukaryota</taxon>
        <taxon>Metazoa</taxon>
        <taxon>Ecdysozoa</taxon>
        <taxon>Nematoda</taxon>
        <taxon>Chromadorea</taxon>
        <taxon>Rhabditida</taxon>
        <taxon>Rhabditina</taxon>
        <taxon>Diplogasteromorpha</taxon>
        <taxon>Diplogasteroidea</taxon>
        <taxon>Neodiplogasteridae</taxon>
        <taxon>Pristionchus</taxon>
    </lineage>
</organism>
<comment type="caution">
    <text evidence="1">The sequence shown here is derived from an EMBL/GenBank/DDBJ whole genome shotgun (WGS) entry which is preliminary data.</text>
</comment>
<gene>
    <name evidence="1" type="ORF">PMAYCL1PPCAC_14528</name>
</gene>
<evidence type="ECO:0000313" key="1">
    <source>
        <dbReference type="EMBL" id="GMR44333.1"/>
    </source>
</evidence>